<keyword evidence="1" id="KW-0067">ATP-binding</keyword>
<dbReference type="RefSeq" id="WP_224530484.1">
    <property type="nucleotide sequence ID" value="NZ_JAIUJR010000009.1"/>
</dbReference>
<dbReference type="Pfam" id="PF15632">
    <property type="entry name" value="ATPgrasp_Ter"/>
    <property type="match status" value="1"/>
</dbReference>
<reference evidence="4" key="1">
    <citation type="submission" date="2023-07" db="EMBL/GenBank/DDBJ databases">
        <authorList>
            <person name="Yue Y."/>
        </authorList>
    </citation>
    <scope>NUCLEOTIDE SEQUENCE [LARGE SCALE GENOMIC DNA]</scope>
    <source>
        <strain evidence="4">D23</strain>
    </source>
</reference>
<dbReference type="Gene3D" id="3.30.1490.20">
    <property type="entry name" value="ATP-grasp fold, A domain"/>
    <property type="match status" value="1"/>
</dbReference>
<dbReference type="Gene3D" id="3.40.50.20">
    <property type="match status" value="1"/>
</dbReference>
<feature type="domain" description="ATP-grasp" evidence="2">
    <location>
        <begin position="127"/>
        <end position="308"/>
    </location>
</feature>
<evidence type="ECO:0000256" key="1">
    <source>
        <dbReference type="PROSITE-ProRule" id="PRU00409"/>
    </source>
</evidence>
<evidence type="ECO:0000313" key="3">
    <source>
        <dbReference type="EMBL" id="MCA0133476.1"/>
    </source>
</evidence>
<dbReference type="InterPro" id="IPR011761">
    <property type="entry name" value="ATP-grasp"/>
</dbReference>
<proteinExistence type="predicted"/>
<evidence type="ECO:0000313" key="4">
    <source>
        <dbReference type="Proteomes" id="UP001198901"/>
    </source>
</evidence>
<dbReference type="Proteomes" id="UP001198901">
    <property type="component" value="Unassembled WGS sequence"/>
</dbReference>
<keyword evidence="4" id="KW-1185">Reference proteome</keyword>
<dbReference type="InterPro" id="IPR013815">
    <property type="entry name" value="ATP_grasp_subdomain_1"/>
</dbReference>
<keyword evidence="1" id="KW-0547">Nucleotide-binding</keyword>
<organism evidence="3 4">
    <name type="scientific">Winogradskyella alexanderae</name>
    <dbReference type="NCBI Taxonomy" id="2877123"/>
    <lineage>
        <taxon>Bacteria</taxon>
        <taxon>Pseudomonadati</taxon>
        <taxon>Bacteroidota</taxon>
        <taxon>Flavobacteriia</taxon>
        <taxon>Flavobacteriales</taxon>
        <taxon>Flavobacteriaceae</taxon>
        <taxon>Winogradskyella</taxon>
    </lineage>
</organism>
<gene>
    <name evidence="3" type="ORF">LBU54_12845</name>
</gene>
<dbReference type="Gene3D" id="3.30.470.20">
    <property type="entry name" value="ATP-grasp fold, B domain"/>
    <property type="match status" value="1"/>
</dbReference>
<dbReference type="SUPFAM" id="SSF56059">
    <property type="entry name" value="Glutathione synthetase ATP-binding domain-like"/>
    <property type="match status" value="1"/>
</dbReference>
<name>A0ABS7XWU1_9FLAO</name>
<dbReference type="EMBL" id="JAIUJR010000009">
    <property type="protein sequence ID" value="MCA0133476.1"/>
    <property type="molecule type" value="Genomic_DNA"/>
</dbReference>
<protein>
    <submittedName>
        <fullName evidence="3">ATP-grasp domain-containing protein</fullName>
    </submittedName>
</protein>
<accession>A0ABS7XWU1</accession>
<dbReference type="PROSITE" id="PS50975">
    <property type="entry name" value="ATP_GRASP"/>
    <property type="match status" value="1"/>
</dbReference>
<comment type="caution">
    <text evidence="3">The sequence shown here is derived from an EMBL/GenBank/DDBJ whole genome shotgun (WGS) entry which is preliminary data.</text>
</comment>
<evidence type="ECO:0000259" key="2">
    <source>
        <dbReference type="PROSITE" id="PS50975"/>
    </source>
</evidence>
<sequence>MHQPGLNFSVLIPDSDDHKLLSLQVINCFSNLKNVKIFILSSERNSFLRYSFSVHRFIYLPHESDLEWFQNIDKTVKKFSIDIILPVFEIGIEKILEHKASLKEVGKLCPLPSLANFQKAIDKGILYNHLKQNNLPCPQSEVIKPNSYPENIDLKFPIIAKPVKGFGGGMGIRVLYNQKDIQIYYHDKKFSCDTILQEYINGYDICCNVLCERGEIMAYTIQKAGIFNNNGLEPLSVFNFVEDQELLEVLKKLMKSLNWSGVANIDFRYDEDQQIFKVIELNPRFWRNVDASEVTGVNFPYLCILATLNQKFDLQTAKQIDFVDLKGLVKKLLKNPMLVFNITYLRNNSTLFFALRDPLPMIYKFIWRSKNIIVSKFKRN</sequence>